<evidence type="ECO:0000256" key="2">
    <source>
        <dbReference type="ARBA" id="ARBA00023015"/>
    </source>
</evidence>
<evidence type="ECO:0000256" key="3">
    <source>
        <dbReference type="ARBA" id="ARBA00023125"/>
    </source>
</evidence>
<dbReference type="GO" id="GO:0003677">
    <property type="term" value="F:DNA binding"/>
    <property type="evidence" value="ECO:0007669"/>
    <property type="project" value="UniProtKB-KW"/>
</dbReference>
<keyword evidence="3" id="KW-0238">DNA-binding</keyword>
<protein>
    <submittedName>
        <fullName evidence="5">Putative transcriptional regulator</fullName>
    </submittedName>
</protein>
<evidence type="ECO:0000313" key="6">
    <source>
        <dbReference type="Proteomes" id="UP000295388"/>
    </source>
</evidence>
<comment type="similarity">
    <text evidence="1">Belongs to the BlaI transcriptional regulatory family.</text>
</comment>
<evidence type="ECO:0000313" key="5">
    <source>
        <dbReference type="EMBL" id="TDO35153.1"/>
    </source>
</evidence>
<dbReference type="Proteomes" id="UP000295388">
    <property type="component" value="Unassembled WGS sequence"/>
</dbReference>
<dbReference type="EMBL" id="SNWQ01000024">
    <property type="protein sequence ID" value="TDO35153.1"/>
    <property type="molecule type" value="Genomic_DNA"/>
</dbReference>
<name>A0A4R6JGJ4_9ACTN</name>
<gene>
    <name evidence="5" type="ORF">EV643_12439</name>
</gene>
<dbReference type="InterPro" id="IPR005650">
    <property type="entry name" value="BlaI_family"/>
</dbReference>
<evidence type="ECO:0000256" key="4">
    <source>
        <dbReference type="ARBA" id="ARBA00023163"/>
    </source>
</evidence>
<keyword evidence="4" id="KW-0804">Transcription</keyword>
<dbReference type="Gene3D" id="6.10.140.850">
    <property type="match status" value="1"/>
</dbReference>
<dbReference type="GO" id="GO:0045892">
    <property type="term" value="P:negative regulation of DNA-templated transcription"/>
    <property type="evidence" value="ECO:0007669"/>
    <property type="project" value="InterPro"/>
</dbReference>
<reference evidence="5 6" key="1">
    <citation type="submission" date="2019-03" db="EMBL/GenBank/DDBJ databases">
        <title>Genomic Encyclopedia of Type Strains, Phase III (KMG-III): the genomes of soil and plant-associated and newly described type strains.</title>
        <authorList>
            <person name="Whitman W."/>
        </authorList>
    </citation>
    <scope>NUCLEOTIDE SEQUENCE [LARGE SCALE GENOMIC DNA]</scope>
    <source>
        <strain evidence="5 6">VKM Ac-2527</strain>
    </source>
</reference>
<comment type="caution">
    <text evidence="5">The sequence shown here is derived from an EMBL/GenBank/DDBJ whole genome shotgun (WGS) entry which is preliminary data.</text>
</comment>
<sequence>MRGLGDLEAAVMDRLWAWEQPATVREVLDDLRRDRDLAYTTVMTVLDNLHRKGWLTRELDGRAYRYRPVASRQEYSAELMRQALDSSGDNTSTLLHFVGEMTTDEVDAVRRALRSLQRRARRESQQP</sequence>
<organism evidence="5 6">
    <name type="scientific">Kribbella caucasensis</name>
    <dbReference type="NCBI Taxonomy" id="2512215"/>
    <lineage>
        <taxon>Bacteria</taxon>
        <taxon>Bacillati</taxon>
        <taxon>Actinomycetota</taxon>
        <taxon>Actinomycetes</taxon>
        <taxon>Propionibacteriales</taxon>
        <taxon>Kribbellaceae</taxon>
        <taxon>Kribbella</taxon>
    </lineage>
</organism>
<keyword evidence="6" id="KW-1185">Reference proteome</keyword>
<accession>A0A4R6JGJ4</accession>
<dbReference type="AlphaFoldDB" id="A0A4R6JGJ4"/>
<dbReference type="PIRSF" id="PIRSF019455">
    <property type="entry name" value="CopR_AtkY"/>
    <property type="match status" value="1"/>
</dbReference>
<dbReference type="InterPro" id="IPR036388">
    <property type="entry name" value="WH-like_DNA-bd_sf"/>
</dbReference>
<dbReference type="OrthoDB" id="9813987at2"/>
<dbReference type="Pfam" id="PF03965">
    <property type="entry name" value="Penicillinase_R"/>
    <property type="match status" value="1"/>
</dbReference>
<dbReference type="RefSeq" id="WP_133804620.1">
    <property type="nucleotide sequence ID" value="NZ_SNWQ01000024.1"/>
</dbReference>
<dbReference type="Gene3D" id="1.10.10.10">
    <property type="entry name" value="Winged helix-like DNA-binding domain superfamily/Winged helix DNA-binding domain"/>
    <property type="match status" value="1"/>
</dbReference>
<proteinExistence type="inferred from homology"/>
<dbReference type="SUPFAM" id="SSF46785">
    <property type="entry name" value="Winged helix' DNA-binding domain"/>
    <property type="match status" value="1"/>
</dbReference>
<keyword evidence="2" id="KW-0805">Transcription regulation</keyword>
<dbReference type="InterPro" id="IPR036390">
    <property type="entry name" value="WH_DNA-bd_sf"/>
</dbReference>
<evidence type="ECO:0000256" key="1">
    <source>
        <dbReference type="ARBA" id="ARBA00011046"/>
    </source>
</evidence>